<dbReference type="SUPFAM" id="SSF56219">
    <property type="entry name" value="DNase I-like"/>
    <property type="match status" value="1"/>
</dbReference>
<protein>
    <recommendedName>
        <fullName evidence="2">Endonuclease/exonuclease/phosphatase domain-containing protein</fullName>
    </recommendedName>
</protein>
<reference evidence="3" key="1">
    <citation type="submission" date="2020-08" db="EMBL/GenBank/DDBJ databases">
        <title>Multicomponent nature underlies the extraordinary mechanical properties of spider dragline silk.</title>
        <authorList>
            <person name="Kono N."/>
            <person name="Nakamura H."/>
            <person name="Mori M."/>
            <person name="Yoshida Y."/>
            <person name="Ohtoshi R."/>
            <person name="Malay A.D."/>
            <person name="Moran D.A.P."/>
            <person name="Tomita M."/>
            <person name="Numata K."/>
            <person name="Arakawa K."/>
        </authorList>
    </citation>
    <scope>NUCLEOTIDE SEQUENCE</scope>
</reference>
<evidence type="ECO:0000313" key="3">
    <source>
        <dbReference type="EMBL" id="GFS61376.1"/>
    </source>
</evidence>
<keyword evidence="1" id="KW-0472">Membrane</keyword>
<dbReference type="Pfam" id="PF14529">
    <property type="entry name" value="Exo_endo_phos_2"/>
    <property type="match status" value="1"/>
</dbReference>
<comment type="caution">
    <text evidence="3">The sequence shown here is derived from an EMBL/GenBank/DDBJ whole genome shotgun (WGS) entry which is preliminary data.</text>
</comment>
<dbReference type="InterPro" id="IPR036691">
    <property type="entry name" value="Endo/exonu/phosph_ase_sf"/>
</dbReference>
<dbReference type="OrthoDB" id="6433840at2759"/>
<evidence type="ECO:0000313" key="4">
    <source>
        <dbReference type="Proteomes" id="UP000887013"/>
    </source>
</evidence>
<feature type="domain" description="Endonuclease/exonuclease/phosphatase" evidence="2">
    <location>
        <begin position="25"/>
        <end position="93"/>
    </location>
</feature>
<evidence type="ECO:0000256" key="1">
    <source>
        <dbReference type="SAM" id="Phobius"/>
    </source>
</evidence>
<dbReference type="EMBL" id="BMAW01047527">
    <property type="protein sequence ID" value="GFS61376.1"/>
    <property type="molecule type" value="Genomic_DNA"/>
</dbReference>
<dbReference type="Gene3D" id="3.60.10.10">
    <property type="entry name" value="Endonuclease/exonuclease/phosphatase"/>
    <property type="match status" value="1"/>
</dbReference>
<organism evidence="3 4">
    <name type="scientific">Nephila pilipes</name>
    <name type="common">Giant wood spider</name>
    <name type="synonym">Nephila maculata</name>
    <dbReference type="NCBI Taxonomy" id="299642"/>
    <lineage>
        <taxon>Eukaryota</taxon>
        <taxon>Metazoa</taxon>
        <taxon>Ecdysozoa</taxon>
        <taxon>Arthropoda</taxon>
        <taxon>Chelicerata</taxon>
        <taxon>Arachnida</taxon>
        <taxon>Araneae</taxon>
        <taxon>Araneomorphae</taxon>
        <taxon>Entelegynae</taxon>
        <taxon>Araneoidea</taxon>
        <taxon>Nephilidae</taxon>
        <taxon>Nephila</taxon>
    </lineage>
</organism>
<keyword evidence="4" id="KW-1185">Reference proteome</keyword>
<dbReference type="Proteomes" id="UP000887013">
    <property type="component" value="Unassembled WGS sequence"/>
</dbReference>
<proteinExistence type="predicted"/>
<keyword evidence="1" id="KW-1133">Transmembrane helix</keyword>
<feature type="transmembrane region" description="Helical" evidence="1">
    <location>
        <begin position="90"/>
        <end position="108"/>
    </location>
</feature>
<sequence>MGESEDKSEIVKIDVWKEHHHFKIYALYIPPASKPNLSVLIIKQKTIVIGDMNAHSLQWGYDDSNASGREFEELLNSSSLEIIFDASDPPTYTTMVVIAFSIFSMFLLI</sequence>
<keyword evidence="1" id="KW-0812">Transmembrane</keyword>
<dbReference type="AlphaFoldDB" id="A0A8X6IUN4"/>
<gene>
    <name evidence="3" type="primary">HNAJ_LOCUS10849</name>
    <name evidence="3" type="ORF">NPIL_490561</name>
</gene>
<accession>A0A8X6IUN4</accession>
<dbReference type="GO" id="GO:0003824">
    <property type="term" value="F:catalytic activity"/>
    <property type="evidence" value="ECO:0007669"/>
    <property type="project" value="InterPro"/>
</dbReference>
<evidence type="ECO:0000259" key="2">
    <source>
        <dbReference type="Pfam" id="PF14529"/>
    </source>
</evidence>
<dbReference type="InterPro" id="IPR005135">
    <property type="entry name" value="Endo/exonuclease/phosphatase"/>
</dbReference>
<name>A0A8X6IUN4_NEPPI</name>